<protein>
    <submittedName>
        <fullName evidence="2">Uncharacterized protein</fullName>
    </submittedName>
</protein>
<evidence type="ECO:0000313" key="2">
    <source>
        <dbReference type="EMBL" id="WOO81809.1"/>
    </source>
</evidence>
<keyword evidence="1" id="KW-1133">Transmembrane helix</keyword>
<keyword evidence="1" id="KW-0472">Membrane</keyword>
<evidence type="ECO:0000313" key="3">
    <source>
        <dbReference type="Proteomes" id="UP000827549"/>
    </source>
</evidence>
<keyword evidence="1" id="KW-0812">Transmembrane</keyword>
<dbReference type="EMBL" id="CP086717">
    <property type="protein sequence ID" value="WOO81809.1"/>
    <property type="molecule type" value="Genomic_DNA"/>
</dbReference>
<dbReference type="GeneID" id="87808557"/>
<feature type="transmembrane region" description="Helical" evidence="1">
    <location>
        <begin position="206"/>
        <end position="224"/>
    </location>
</feature>
<organism evidence="2 3">
    <name type="scientific">Vanrija pseudolonga</name>
    <dbReference type="NCBI Taxonomy" id="143232"/>
    <lineage>
        <taxon>Eukaryota</taxon>
        <taxon>Fungi</taxon>
        <taxon>Dikarya</taxon>
        <taxon>Basidiomycota</taxon>
        <taxon>Agaricomycotina</taxon>
        <taxon>Tremellomycetes</taxon>
        <taxon>Trichosporonales</taxon>
        <taxon>Trichosporonaceae</taxon>
        <taxon>Vanrija</taxon>
    </lineage>
</organism>
<gene>
    <name evidence="2" type="ORF">LOC62_04G005328</name>
</gene>
<name>A0AAF1BM95_9TREE</name>
<evidence type="ECO:0000256" key="1">
    <source>
        <dbReference type="SAM" id="Phobius"/>
    </source>
</evidence>
<dbReference type="AlphaFoldDB" id="A0AAF1BM95"/>
<accession>A0AAF1BM95</accession>
<dbReference type="Proteomes" id="UP000827549">
    <property type="component" value="Chromosome 4"/>
</dbReference>
<sequence length="341" mass="38143">MARATLIHDGHPHIMDAVVAYTTDLMTLVALRATCRGMQERVDPVLFRHAELHSAPMAPTRSGAPRPPALALVLPRTCTRITTRSEFPMLPLCLSAVRNLDLVPTYGVSGSQARALTALDTLRLGQDAIGRNLGPLAPRTLVLAYMSGNDIRLGPFDNVAVPPSVERLVLNLFLSGAYDTGVMWSLHRPQLLLDPGLRARDIVFKLYFPFSPAPLFTVALWIMLTLMRAGHHRRTDTVRITVVGLDILHSPEAHTADLIREYKEDIVRNLLPMHTEDAEALFDRVLAEARFVSLADWRGELGDRADIECIEYAQIRLRRPPWEGPRQDYIRPLSAPSWAYE</sequence>
<dbReference type="RefSeq" id="XP_062627841.1">
    <property type="nucleotide sequence ID" value="XM_062771857.1"/>
</dbReference>
<keyword evidence="3" id="KW-1185">Reference proteome</keyword>
<proteinExistence type="predicted"/>
<reference evidence="2" key="1">
    <citation type="submission" date="2023-10" db="EMBL/GenBank/DDBJ databases">
        <authorList>
            <person name="Noh H."/>
        </authorList>
    </citation>
    <scope>NUCLEOTIDE SEQUENCE</scope>
    <source>
        <strain evidence="2">DUCC4014</strain>
    </source>
</reference>